<feature type="compositionally biased region" description="Pro residues" evidence="1">
    <location>
        <begin position="22"/>
        <end position="31"/>
    </location>
</feature>
<organism evidence="2">
    <name type="scientific">Phaffia rhodozyma</name>
    <name type="common">Yeast</name>
    <name type="synonym">Xanthophyllomyces dendrorhous</name>
    <dbReference type="NCBI Taxonomy" id="264483"/>
    <lineage>
        <taxon>Eukaryota</taxon>
        <taxon>Fungi</taxon>
        <taxon>Dikarya</taxon>
        <taxon>Basidiomycota</taxon>
        <taxon>Agaricomycotina</taxon>
        <taxon>Tremellomycetes</taxon>
        <taxon>Cystofilobasidiales</taxon>
        <taxon>Mrakiaceae</taxon>
        <taxon>Phaffia</taxon>
    </lineage>
</organism>
<proteinExistence type="predicted"/>
<feature type="compositionally biased region" description="Gly residues" evidence="1">
    <location>
        <begin position="116"/>
        <end position="133"/>
    </location>
</feature>
<reference evidence="2" key="1">
    <citation type="submission" date="2014-08" db="EMBL/GenBank/DDBJ databases">
        <authorList>
            <person name="Sharma Rahul"/>
            <person name="Thines Marco"/>
        </authorList>
    </citation>
    <scope>NUCLEOTIDE SEQUENCE</scope>
</reference>
<feature type="region of interest" description="Disordered" evidence="1">
    <location>
        <begin position="1"/>
        <end position="220"/>
    </location>
</feature>
<sequence>MDLNDQSQYQNLSYTFQNLALSPPPPPPAEPPYSGLSDPYDSSSNPVFGSSPSGDYSSFMTNSSSSSSQKIGQPEGPEGAGYAPSDDGIAHGKSMNTSGISGAGAGSRTGWSGSRAGSGEGGMGSIGRGGWGSSNGSVGSVNGNGNPGSIQSVNRGKMGRAELPSQWLDQPFHNPSPNGRSPVGFVSFQQQQQQQQYQLGDSTSTGSMSPPILHPSQNSTYPVSPLLSSEYVNSHSQSVGDSSYNSYGSSALSSSPGASRQQWKLLFIFAYIYHGI</sequence>
<dbReference type="EMBL" id="LN483124">
    <property type="protein sequence ID" value="CED82246.1"/>
    <property type="molecule type" value="Genomic_DNA"/>
</dbReference>
<name>A0A0F7SLB4_PHARH</name>
<feature type="compositionally biased region" description="Low complexity" evidence="1">
    <location>
        <begin position="42"/>
        <end position="68"/>
    </location>
</feature>
<evidence type="ECO:0000256" key="1">
    <source>
        <dbReference type="SAM" id="MobiDB-lite"/>
    </source>
</evidence>
<feature type="compositionally biased region" description="Low complexity" evidence="1">
    <location>
        <begin position="134"/>
        <end position="149"/>
    </location>
</feature>
<evidence type="ECO:0000313" key="2">
    <source>
        <dbReference type="EMBL" id="CED82246.1"/>
    </source>
</evidence>
<dbReference type="AlphaFoldDB" id="A0A0F7SLB4"/>
<feature type="compositionally biased region" description="Polar residues" evidence="1">
    <location>
        <begin position="1"/>
        <end position="20"/>
    </location>
</feature>
<accession>A0A0F7SLB4</accession>
<feature type="compositionally biased region" description="Low complexity" evidence="1">
    <location>
        <begin position="189"/>
        <end position="198"/>
    </location>
</feature>
<protein>
    <submittedName>
        <fullName evidence="2">Uncharacterized protein</fullName>
    </submittedName>
</protein>
<feature type="compositionally biased region" description="Polar residues" evidence="1">
    <location>
        <begin position="199"/>
        <end position="208"/>
    </location>
</feature>